<evidence type="ECO:0000313" key="2">
    <source>
        <dbReference type="Proteomes" id="UP000004810"/>
    </source>
</evidence>
<protein>
    <submittedName>
        <fullName evidence="1">Uncharacterized protein</fullName>
    </submittedName>
</protein>
<dbReference type="Proteomes" id="UP000004810">
    <property type="component" value="Unassembled WGS sequence"/>
</dbReference>
<dbReference type="AlphaFoldDB" id="J9DP39"/>
<accession>J9DP39</accession>
<name>J9DP39_WUCBA</name>
<gene>
    <name evidence="1" type="ORF">WUBG_17688</name>
</gene>
<comment type="caution">
    <text evidence="1">The sequence shown here is derived from an EMBL/GenBank/DDBJ whole genome shotgun (WGS) entry which is preliminary data.</text>
</comment>
<sequence length="69" mass="7962">GNRYTLHIVRLLPSSNTENTYIHIYISSSSSSYIYTYIHIHARTYTDTGARIHTTRAHAYMHAYIIVSS</sequence>
<proteinExistence type="predicted"/>
<feature type="non-terminal residue" evidence="1">
    <location>
        <position position="1"/>
    </location>
</feature>
<organism evidence="1 2">
    <name type="scientific">Wuchereria bancrofti</name>
    <dbReference type="NCBI Taxonomy" id="6293"/>
    <lineage>
        <taxon>Eukaryota</taxon>
        <taxon>Metazoa</taxon>
        <taxon>Ecdysozoa</taxon>
        <taxon>Nematoda</taxon>
        <taxon>Chromadorea</taxon>
        <taxon>Rhabditida</taxon>
        <taxon>Spirurina</taxon>
        <taxon>Spiruromorpha</taxon>
        <taxon>Filarioidea</taxon>
        <taxon>Onchocercidae</taxon>
        <taxon>Wuchereria</taxon>
    </lineage>
</organism>
<reference evidence="2" key="1">
    <citation type="submission" date="2012-08" db="EMBL/GenBank/DDBJ databases">
        <title>The Genome Sequence of Wuchereria bancrofti.</title>
        <authorList>
            <person name="Nutman T.B."/>
            <person name="Fink D.L."/>
            <person name="Russ C."/>
            <person name="Young S."/>
            <person name="Zeng Q."/>
            <person name="Koehrsen M."/>
            <person name="Alvarado L."/>
            <person name="Berlin A."/>
            <person name="Chapman S.B."/>
            <person name="Chen Z."/>
            <person name="Freedman E."/>
            <person name="Gellesch M."/>
            <person name="Goldberg J."/>
            <person name="Griggs A."/>
            <person name="Gujja S."/>
            <person name="Heilman E.R."/>
            <person name="Heiman D."/>
            <person name="Hepburn T."/>
            <person name="Howarth C."/>
            <person name="Jen D."/>
            <person name="Larson L."/>
            <person name="Lewis B."/>
            <person name="Mehta T."/>
            <person name="Park D."/>
            <person name="Pearson M."/>
            <person name="Roberts A."/>
            <person name="Saif S."/>
            <person name="Shea T."/>
            <person name="Shenoy N."/>
            <person name="Sisk P."/>
            <person name="Stolte C."/>
            <person name="Sykes S."/>
            <person name="Walk T."/>
            <person name="White J."/>
            <person name="Yandava C."/>
            <person name="Haas B."/>
            <person name="Henn M.R."/>
            <person name="Nusbaum C."/>
            <person name="Birren B."/>
        </authorList>
    </citation>
    <scope>NUCLEOTIDE SEQUENCE [LARGE SCALE GENOMIC DNA]</scope>
    <source>
        <strain evidence="2">NA</strain>
    </source>
</reference>
<evidence type="ECO:0000313" key="1">
    <source>
        <dbReference type="EMBL" id="EJW71403.1"/>
    </source>
</evidence>
<dbReference type="EMBL" id="ADBV01018688">
    <property type="protein sequence ID" value="EJW71403.1"/>
    <property type="molecule type" value="Genomic_DNA"/>
</dbReference>